<reference evidence="1" key="2">
    <citation type="journal article" date="2020" name="Nat. Commun.">
        <title>Large-scale genome sequencing of mycorrhizal fungi provides insights into the early evolution of symbiotic traits.</title>
        <authorList>
            <person name="Miyauchi S."/>
            <person name="Kiss E."/>
            <person name="Kuo A."/>
            <person name="Drula E."/>
            <person name="Kohler A."/>
            <person name="Sanchez-Garcia M."/>
            <person name="Morin E."/>
            <person name="Andreopoulos B."/>
            <person name="Barry K.W."/>
            <person name="Bonito G."/>
            <person name="Buee M."/>
            <person name="Carver A."/>
            <person name="Chen C."/>
            <person name="Cichocki N."/>
            <person name="Clum A."/>
            <person name="Culley D."/>
            <person name="Crous P.W."/>
            <person name="Fauchery L."/>
            <person name="Girlanda M."/>
            <person name="Hayes R.D."/>
            <person name="Keri Z."/>
            <person name="LaButti K."/>
            <person name="Lipzen A."/>
            <person name="Lombard V."/>
            <person name="Magnuson J."/>
            <person name="Maillard F."/>
            <person name="Murat C."/>
            <person name="Nolan M."/>
            <person name="Ohm R.A."/>
            <person name="Pangilinan J."/>
            <person name="Pereira M.F."/>
            <person name="Perotto S."/>
            <person name="Peter M."/>
            <person name="Pfister S."/>
            <person name="Riley R."/>
            <person name="Sitrit Y."/>
            <person name="Stielow J.B."/>
            <person name="Szollosi G."/>
            <person name="Zifcakova L."/>
            <person name="Stursova M."/>
            <person name="Spatafora J.W."/>
            <person name="Tedersoo L."/>
            <person name="Vaario L.M."/>
            <person name="Yamada A."/>
            <person name="Yan M."/>
            <person name="Wang P."/>
            <person name="Xu J."/>
            <person name="Bruns T."/>
            <person name="Baldrian P."/>
            <person name="Vilgalys R."/>
            <person name="Dunand C."/>
            <person name="Henrissat B."/>
            <person name="Grigoriev I.V."/>
            <person name="Hibbett D."/>
            <person name="Nagy L.G."/>
            <person name="Martin F.M."/>
        </authorList>
    </citation>
    <scope>NUCLEOTIDE SEQUENCE</scope>
    <source>
        <strain evidence="1">BED1</strain>
    </source>
</reference>
<accession>A0AAD4GAQ5</accession>
<gene>
    <name evidence="1" type="ORF">L210DRAFT_872015</name>
</gene>
<protein>
    <submittedName>
        <fullName evidence="1">Uncharacterized protein</fullName>
    </submittedName>
</protein>
<dbReference type="AlphaFoldDB" id="A0AAD4GAQ5"/>
<evidence type="ECO:0000313" key="2">
    <source>
        <dbReference type="Proteomes" id="UP001194468"/>
    </source>
</evidence>
<dbReference type="EMBL" id="WHUW01000039">
    <property type="protein sequence ID" value="KAF8432550.1"/>
    <property type="molecule type" value="Genomic_DNA"/>
</dbReference>
<sequence length="83" mass="9624">MLFIYTCSCEVTVLSLHHHQYLHLLTLFFQKVTHHCECSTYRRVHVGIISPIFISTSDMPADLLTKALPRVKVQRFCEMMGLS</sequence>
<keyword evidence="2" id="KW-1185">Reference proteome</keyword>
<proteinExistence type="predicted"/>
<organism evidence="1 2">
    <name type="scientific">Boletus edulis BED1</name>
    <dbReference type="NCBI Taxonomy" id="1328754"/>
    <lineage>
        <taxon>Eukaryota</taxon>
        <taxon>Fungi</taxon>
        <taxon>Dikarya</taxon>
        <taxon>Basidiomycota</taxon>
        <taxon>Agaricomycotina</taxon>
        <taxon>Agaricomycetes</taxon>
        <taxon>Agaricomycetidae</taxon>
        <taxon>Boletales</taxon>
        <taxon>Boletineae</taxon>
        <taxon>Boletaceae</taxon>
        <taxon>Boletoideae</taxon>
        <taxon>Boletus</taxon>
    </lineage>
</organism>
<evidence type="ECO:0000313" key="1">
    <source>
        <dbReference type="EMBL" id="KAF8432550.1"/>
    </source>
</evidence>
<reference evidence="1" key="1">
    <citation type="submission" date="2019-10" db="EMBL/GenBank/DDBJ databases">
        <authorList>
            <consortium name="DOE Joint Genome Institute"/>
            <person name="Kuo A."/>
            <person name="Miyauchi S."/>
            <person name="Kiss E."/>
            <person name="Drula E."/>
            <person name="Kohler A."/>
            <person name="Sanchez-Garcia M."/>
            <person name="Andreopoulos B."/>
            <person name="Barry K.W."/>
            <person name="Bonito G."/>
            <person name="Buee M."/>
            <person name="Carver A."/>
            <person name="Chen C."/>
            <person name="Cichocki N."/>
            <person name="Clum A."/>
            <person name="Culley D."/>
            <person name="Crous P.W."/>
            <person name="Fauchery L."/>
            <person name="Girlanda M."/>
            <person name="Hayes R."/>
            <person name="Keri Z."/>
            <person name="LaButti K."/>
            <person name="Lipzen A."/>
            <person name="Lombard V."/>
            <person name="Magnuson J."/>
            <person name="Maillard F."/>
            <person name="Morin E."/>
            <person name="Murat C."/>
            <person name="Nolan M."/>
            <person name="Ohm R."/>
            <person name="Pangilinan J."/>
            <person name="Pereira M."/>
            <person name="Perotto S."/>
            <person name="Peter M."/>
            <person name="Riley R."/>
            <person name="Sitrit Y."/>
            <person name="Stielow B."/>
            <person name="Szollosi G."/>
            <person name="Zifcakova L."/>
            <person name="Stursova M."/>
            <person name="Spatafora J.W."/>
            <person name="Tedersoo L."/>
            <person name="Vaario L.-M."/>
            <person name="Yamada A."/>
            <person name="Yan M."/>
            <person name="Wang P."/>
            <person name="Xu J."/>
            <person name="Bruns T."/>
            <person name="Baldrian P."/>
            <person name="Vilgalys R."/>
            <person name="Henrissat B."/>
            <person name="Grigoriev I.V."/>
            <person name="Hibbett D."/>
            <person name="Nagy L.G."/>
            <person name="Martin F.M."/>
        </authorList>
    </citation>
    <scope>NUCLEOTIDE SEQUENCE</scope>
    <source>
        <strain evidence="1">BED1</strain>
    </source>
</reference>
<comment type="caution">
    <text evidence="1">The sequence shown here is derived from an EMBL/GenBank/DDBJ whole genome shotgun (WGS) entry which is preliminary data.</text>
</comment>
<dbReference type="Proteomes" id="UP001194468">
    <property type="component" value="Unassembled WGS sequence"/>
</dbReference>
<name>A0AAD4GAQ5_BOLED</name>